<evidence type="ECO:0000256" key="1">
    <source>
        <dbReference type="ARBA" id="ARBA00006817"/>
    </source>
</evidence>
<dbReference type="AlphaFoldDB" id="A0A3G2L3L2"/>
<reference evidence="3 4" key="1">
    <citation type="submission" date="2018-08" db="EMBL/GenBank/DDBJ databases">
        <title>The reduced genetic potential of extracellular carbohydrate catabolism in Euzebyella marina RN62, a Flavobacteriia bacterium isolated from the hadal water.</title>
        <authorList>
            <person name="Xue C."/>
        </authorList>
    </citation>
    <scope>NUCLEOTIDE SEQUENCE [LARGE SCALE GENOMIC DNA]</scope>
    <source>
        <strain evidence="3 4">RN62</strain>
    </source>
</reference>
<dbReference type="Pfam" id="PF08327">
    <property type="entry name" value="AHSA1"/>
    <property type="match status" value="1"/>
</dbReference>
<organism evidence="3 4">
    <name type="scientific">Euzebyella marina</name>
    <dbReference type="NCBI Taxonomy" id="1761453"/>
    <lineage>
        <taxon>Bacteria</taxon>
        <taxon>Pseudomonadati</taxon>
        <taxon>Bacteroidota</taxon>
        <taxon>Flavobacteriia</taxon>
        <taxon>Flavobacteriales</taxon>
        <taxon>Flavobacteriaceae</taxon>
        <taxon>Euzebyella</taxon>
    </lineage>
</organism>
<dbReference type="OrthoDB" id="9795306at2"/>
<gene>
    <name evidence="3" type="ORF">D1013_05485</name>
</gene>
<dbReference type="InterPro" id="IPR013538">
    <property type="entry name" value="ASHA1/2-like_C"/>
</dbReference>
<accession>A0A3G2L3L2</accession>
<evidence type="ECO:0000313" key="3">
    <source>
        <dbReference type="EMBL" id="AYN66862.1"/>
    </source>
</evidence>
<evidence type="ECO:0000259" key="2">
    <source>
        <dbReference type="Pfam" id="PF08327"/>
    </source>
</evidence>
<evidence type="ECO:0000313" key="4">
    <source>
        <dbReference type="Proteomes" id="UP000276309"/>
    </source>
</evidence>
<dbReference type="InterPro" id="IPR023393">
    <property type="entry name" value="START-like_dom_sf"/>
</dbReference>
<dbReference type="EMBL" id="CP032050">
    <property type="protein sequence ID" value="AYN66862.1"/>
    <property type="molecule type" value="Genomic_DNA"/>
</dbReference>
<dbReference type="RefSeq" id="WP_121847913.1">
    <property type="nucleotide sequence ID" value="NZ_CP032050.1"/>
</dbReference>
<feature type="domain" description="Activator of Hsp90 ATPase homologue 1/2-like C-terminal" evidence="2">
    <location>
        <begin position="26"/>
        <end position="161"/>
    </location>
</feature>
<proteinExistence type="inferred from homology"/>
<dbReference type="Proteomes" id="UP000276309">
    <property type="component" value="Chromosome"/>
</dbReference>
<keyword evidence="4" id="KW-1185">Reference proteome</keyword>
<protein>
    <submittedName>
        <fullName evidence="3">SRPBCC domain-containing protein</fullName>
    </submittedName>
</protein>
<dbReference type="SUPFAM" id="SSF55961">
    <property type="entry name" value="Bet v1-like"/>
    <property type="match status" value="1"/>
</dbReference>
<sequence length="161" mass="18558">MNPLFFDLTVDKNSNTVSITREFAADKSLVWDAFTKKEILDQWWAPKPYRSETKTMDFKEGGFRLYAMVSPKDERHWAREDYEKIDASESFTASKTFCDENGVVASGIPSSMWKHHFSEKVSVTTVNIDIRYENAAHLEKMIEMGFKEGITVCLNQLEALL</sequence>
<dbReference type="CDD" id="cd07814">
    <property type="entry name" value="SRPBCC_CalC_Aha1-like"/>
    <property type="match status" value="1"/>
</dbReference>
<name>A0A3G2L3L2_9FLAO</name>
<comment type="similarity">
    <text evidence="1">Belongs to the AHA1 family.</text>
</comment>
<dbReference type="KEGG" id="emar:D1013_05485"/>
<dbReference type="Gene3D" id="3.30.530.20">
    <property type="match status" value="1"/>
</dbReference>